<evidence type="ECO:0000313" key="2">
    <source>
        <dbReference type="Proteomes" id="UP000000547"/>
    </source>
</evidence>
<dbReference type="Proteomes" id="UP000000547">
    <property type="component" value="Chromosome"/>
</dbReference>
<dbReference type="SUPFAM" id="SSF48208">
    <property type="entry name" value="Six-hairpin glycosidases"/>
    <property type="match status" value="1"/>
</dbReference>
<dbReference type="STRING" id="167879.CPS_5006"/>
<sequence length="390" mass="43385">MFILDTLRAIKYNAKLPQTAKEAKKRDAVHVNDLFDIDERLALDVVCSWLLKAQSDNKLNDNGYARHFSFVNGWASSYPETTGYIIPTLIEASHQLQRPDLNDSALKALDWLVAIQFDDGSFQGGRIDSTPVVPVTFNTGQILLGLAAGLSEYGDRYSVATHKAAQWLCDSLDDDGCWRKFPTPFAANGEKAYETHVAWGLMEAAKSTGNTTYLEYALKNVDWALTKQQANGWFVDCCLEDPTNPLTHTIGYVLRGVVEAYLHSKDDKYYQAALITAKPLTSLLIKDSFLPGRLNKDWQGTVDWSCLTGSVQIASCLLLLNDVSPNPEFVKAALQAITFVRKTIKIEEDKAYSGGVQGSYPVQGGYGRYQQLNWAAKFYIDAQLLALEIK</sequence>
<protein>
    <recommendedName>
        <fullName evidence="3">Squalene cyclase C-terminal domain-containing protein</fullName>
    </recommendedName>
</protein>
<dbReference type="GO" id="GO:0005975">
    <property type="term" value="P:carbohydrate metabolic process"/>
    <property type="evidence" value="ECO:0007669"/>
    <property type="project" value="InterPro"/>
</dbReference>
<dbReference type="EMBL" id="CP000083">
    <property type="protein sequence ID" value="AAZ25057.1"/>
    <property type="molecule type" value="Genomic_DNA"/>
</dbReference>
<dbReference type="CDD" id="cd00688">
    <property type="entry name" value="ISOPREN_C2_like"/>
    <property type="match status" value="1"/>
</dbReference>
<name>Q47U78_COLP3</name>
<organism evidence="1 2">
    <name type="scientific">Colwellia psychrerythraea (strain 34H / ATCC BAA-681)</name>
    <name type="common">Vibrio psychroerythus</name>
    <dbReference type="NCBI Taxonomy" id="167879"/>
    <lineage>
        <taxon>Bacteria</taxon>
        <taxon>Pseudomonadati</taxon>
        <taxon>Pseudomonadota</taxon>
        <taxon>Gammaproteobacteria</taxon>
        <taxon>Alteromonadales</taxon>
        <taxon>Colwelliaceae</taxon>
        <taxon>Colwellia</taxon>
    </lineage>
</organism>
<proteinExistence type="predicted"/>
<dbReference type="KEGG" id="cps:CPS_5006"/>
<accession>Q47U78</accession>
<reference evidence="1" key="1">
    <citation type="journal article" date="2005" name="Proc. Natl. Acad. Sci. U.S.A.">
        <title>The psychrophilic lifestyle as revealed by the genome sequence of Colwellia psychrerythraea 34H through genomic and proteomic analyses.</title>
        <authorList>
            <person name="Methe B.A."/>
            <person name="Nelson K.E."/>
            <person name="Deming J.W."/>
            <person name="Momen B."/>
            <person name="Melamud E."/>
            <person name="Zhang X."/>
            <person name="Moult J."/>
            <person name="Madupu R."/>
            <person name="Nelson W.C."/>
            <person name="Dodson R.J."/>
            <person name="Brinkac L.M."/>
            <person name="Daugherty S.C."/>
            <person name="Durkin A.S."/>
            <person name="DeBoy R.T."/>
            <person name="Kolonay J.F."/>
            <person name="Sullivan S.A."/>
            <person name="Zhou L."/>
            <person name="Davidsen T.M."/>
            <person name="Wu M."/>
            <person name="Huston A.L."/>
            <person name="Lewis M."/>
            <person name="Weaver B."/>
            <person name="Weidman J.F."/>
            <person name="Khouri H."/>
            <person name="Utterback T.R."/>
            <person name="Feldblyum T.V."/>
            <person name="Fraser C.M."/>
        </authorList>
    </citation>
    <scope>NUCLEOTIDE SEQUENCE [LARGE SCALE GENOMIC DNA]</scope>
    <source>
        <strain evidence="1">34H</strain>
    </source>
</reference>
<dbReference type="AlphaFoldDB" id="Q47U78"/>
<evidence type="ECO:0008006" key="3">
    <source>
        <dbReference type="Google" id="ProtNLM"/>
    </source>
</evidence>
<gene>
    <name evidence="1" type="ordered locus">CPS_5006</name>
</gene>
<dbReference type="RefSeq" id="WP_011045725.1">
    <property type="nucleotide sequence ID" value="NC_003910.7"/>
</dbReference>
<dbReference type="InterPro" id="IPR008928">
    <property type="entry name" value="6-hairpin_glycosidase_sf"/>
</dbReference>
<dbReference type="HOGENOM" id="CLU_728898_0_0_6"/>
<dbReference type="Gene3D" id="1.50.10.20">
    <property type="match status" value="1"/>
</dbReference>
<evidence type="ECO:0000313" key="1">
    <source>
        <dbReference type="EMBL" id="AAZ25057.1"/>
    </source>
</evidence>